<protein>
    <submittedName>
        <fullName evidence="1">Spo0E family sporulation regulatory protein-aspartic acid phosphatase</fullName>
    </submittedName>
</protein>
<dbReference type="Gene3D" id="4.10.280.10">
    <property type="entry name" value="Helix-loop-helix DNA-binding domain"/>
    <property type="match status" value="1"/>
</dbReference>
<sequence>MMARYPIELINKIEKLRQEMTDVALSKGITSKESLYISQELDRLLNDYEYYRKNTKAEQDELC</sequence>
<dbReference type="Proteomes" id="UP001595882">
    <property type="component" value="Unassembled WGS sequence"/>
</dbReference>
<comment type="caution">
    <text evidence="1">The sequence shown here is derived from an EMBL/GenBank/DDBJ whole genome shotgun (WGS) entry which is preliminary data.</text>
</comment>
<gene>
    <name evidence="1" type="ORF">ACFOY7_16845</name>
</gene>
<dbReference type="EMBL" id="JBHSDT010000008">
    <property type="protein sequence ID" value="MFC4404739.1"/>
    <property type="molecule type" value="Genomic_DNA"/>
</dbReference>
<name>A0ABV8X391_9BACI</name>
<accession>A0ABV8X391</accession>
<dbReference type="InterPro" id="IPR018540">
    <property type="entry name" value="Spo0E-like"/>
</dbReference>
<evidence type="ECO:0000313" key="1">
    <source>
        <dbReference type="EMBL" id="MFC4404739.1"/>
    </source>
</evidence>
<dbReference type="InterPro" id="IPR036638">
    <property type="entry name" value="HLH_DNA-bd_sf"/>
</dbReference>
<reference evidence="2" key="1">
    <citation type="journal article" date="2019" name="Int. J. Syst. Evol. Microbiol.">
        <title>The Global Catalogue of Microorganisms (GCM) 10K type strain sequencing project: providing services to taxonomists for standard genome sequencing and annotation.</title>
        <authorList>
            <consortium name="The Broad Institute Genomics Platform"/>
            <consortium name="The Broad Institute Genome Sequencing Center for Infectious Disease"/>
            <person name="Wu L."/>
            <person name="Ma J."/>
        </authorList>
    </citation>
    <scope>NUCLEOTIDE SEQUENCE [LARGE SCALE GENOMIC DNA]</scope>
    <source>
        <strain evidence="2">CCUG 37865</strain>
    </source>
</reference>
<dbReference type="InterPro" id="IPR037208">
    <property type="entry name" value="Spo0E-like_sf"/>
</dbReference>
<organism evidence="1 2">
    <name type="scientific">Gracilibacillus xinjiangensis</name>
    <dbReference type="NCBI Taxonomy" id="1193282"/>
    <lineage>
        <taxon>Bacteria</taxon>
        <taxon>Bacillati</taxon>
        <taxon>Bacillota</taxon>
        <taxon>Bacilli</taxon>
        <taxon>Bacillales</taxon>
        <taxon>Bacillaceae</taxon>
        <taxon>Gracilibacillus</taxon>
    </lineage>
</organism>
<dbReference type="Pfam" id="PF09388">
    <property type="entry name" value="SpoOE-like"/>
    <property type="match status" value="1"/>
</dbReference>
<proteinExistence type="predicted"/>
<dbReference type="RefSeq" id="WP_390253671.1">
    <property type="nucleotide sequence ID" value="NZ_JBHSDT010000008.1"/>
</dbReference>
<keyword evidence="2" id="KW-1185">Reference proteome</keyword>
<dbReference type="SUPFAM" id="SSF140500">
    <property type="entry name" value="BAS1536-like"/>
    <property type="match status" value="1"/>
</dbReference>
<evidence type="ECO:0000313" key="2">
    <source>
        <dbReference type="Proteomes" id="UP001595882"/>
    </source>
</evidence>